<evidence type="ECO:0000313" key="2">
    <source>
        <dbReference type="EMBL" id="KAG5838221.1"/>
    </source>
</evidence>
<proteinExistence type="predicted"/>
<keyword evidence="3" id="KW-1185">Reference proteome</keyword>
<dbReference type="Proteomes" id="UP001044222">
    <property type="component" value="Chromosome 12"/>
</dbReference>
<evidence type="ECO:0000256" key="1">
    <source>
        <dbReference type="SAM" id="MobiDB-lite"/>
    </source>
</evidence>
<name>A0A9D3LXJ6_ANGAN</name>
<protein>
    <submittedName>
        <fullName evidence="2">Uncharacterized protein</fullName>
    </submittedName>
</protein>
<reference evidence="2" key="1">
    <citation type="submission" date="2021-01" db="EMBL/GenBank/DDBJ databases">
        <title>A chromosome-scale assembly of European eel, Anguilla anguilla.</title>
        <authorList>
            <person name="Henkel C."/>
            <person name="Jong-Raadsen S.A."/>
            <person name="Dufour S."/>
            <person name="Weltzien F.-A."/>
            <person name="Palstra A.P."/>
            <person name="Pelster B."/>
            <person name="Spaink H.P."/>
            <person name="Van Den Thillart G.E."/>
            <person name="Jansen H."/>
            <person name="Zahm M."/>
            <person name="Klopp C."/>
            <person name="Cedric C."/>
            <person name="Louis A."/>
            <person name="Berthelot C."/>
            <person name="Parey E."/>
            <person name="Roest Crollius H."/>
            <person name="Montfort J."/>
            <person name="Robinson-Rechavi M."/>
            <person name="Bucao C."/>
            <person name="Bouchez O."/>
            <person name="Gislard M."/>
            <person name="Lluch J."/>
            <person name="Milhes M."/>
            <person name="Lampietro C."/>
            <person name="Lopez Roques C."/>
            <person name="Donnadieu C."/>
            <person name="Braasch I."/>
            <person name="Desvignes T."/>
            <person name="Postlethwait J."/>
            <person name="Bobe J."/>
            <person name="Guiguen Y."/>
            <person name="Dirks R."/>
        </authorList>
    </citation>
    <scope>NUCLEOTIDE SEQUENCE</scope>
    <source>
        <strain evidence="2">Tag_6206</strain>
        <tissue evidence="2">Liver</tissue>
    </source>
</reference>
<comment type="caution">
    <text evidence="2">The sequence shown here is derived from an EMBL/GenBank/DDBJ whole genome shotgun (WGS) entry which is preliminary data.</text>
</comment>
<feature type="compositionally biased region" description="Basic residues" evidence="1">
    <location>
        <begin position="16"/>
        <end position="30"/>
    </location>
</feature>
<gene>
    <name evidence="2" type="ORF">ANANG_G00221480</name>
</gene>
<evidence type="ECO:0000313" key="3">
    <source>
        <dbReference type="Proteomes" id="UP001044222"/>
    </source>
</evidence>
<feature type="region of interest" description="Disordered" evidence="1">
    <location>
        <begin position="1"/>
        <end position="47"/>
    </location>
</feature>
<accession>A0A9D3LXJ6</accession>
<dbReference type="EMBL" id="JAFIRN010000012">
    <property type="protein sequence ID" value="KAG5838221.1"/>
    <property type="molecule type" value="Genomic_DNA"/>
</dbReference>
<sequence length="77" mass="8405">MAPRRRACADGCRPHAVGRRRPRTVVRRRALQSDADGSVQSDADGSAQSDADSLRVALYLQPFSSGIAARRIGLKYH</sequence>
<dbReference type="AlphaFoldDB" id="A0A9D3LXJ6"/>
<organism evidence="2 3">
    <name type="scientific">Anguilla anguilla</name>
    <name type="common">European freshwater eel</name>
    <name type="synonym">Muraena anguilla</name>
    <dbReference type="NCBI Taxonomy" id="7936"/>
    <lineage>
        <taxon>Eukaryota</taxon>
        <taxon>Metazoa</taxon>
        <taxon>Chordata</taxon>
        <taxon>Craniata</taxon>
        <taxon>Vertebrata</taxon>
        <taxon>Euteleostomi</taxon>
        <taxon>Actinopterygii</taxon>
        <taxon>Neopterygii</taxon>
        <taxon>Teleostei</taxon>
        <taxon>Anguilliformes</taxon>
        <taxon>Anguillidae</taxon>
        <taxon>Anguilla</taxon>
    </lineage>
</organism>